<reference evidence="1 2" key="1">
    <citation type="submission" date="2015-01" db="EMBL/GenBank/DDBJ databases">
        <title>Desulfovibrio sp. JC271 draft genome sequence.</title>
        <authorList>
            <person name="Shivani Y."/>
            <person name="Subhash Y."/>
            <person name="Sasikala C."/>
            <person name="Ramana C.V."/>
        </authorList>
    </citation>
    <scope>NUCLEOTIDE SEQUENCE [LARGE SCALE GENOMIC DNA]</scope>
    <source>
        <strain evidence="1 2">JC271</strain>
    </source>
</reference>
<organism evidence="1 2">
    <name type="scientific">Halodesulfovibrio spirochaetisodalis</name>
    <dbReference type="NCBI Taxonomy" id="1560234"/>
    <lineage>
        <taxon>Bacteria</taxon>
        <taxon>Pseudomonadati</taxon>
        <taxon>Thermodesulfobacteriota</taxon>
        <taxon>Desulfovibrionia</taxon>
        <taxon>Desulfovibrionales</taxon>
        <taxon>Desulfovibrionaceae</taxon>
        <taxon>Halodesulfovibrio</taxon>
    </lineage>
</organism>
<accession>A0A1B7XN29</accession>
<protein>
    <submittedName>
        <fullName evidence="1">Uncharacterized protein</fullName>
    </submittedName>
</protein>
<dbReference type="AlphaFoldDB" id="A0A1B7XN29"/>
<dbReference type="OrthoDB" id="5454163at2"/>
<evidence type="ECO:0000313" key="1">
    <source>
        <dbReference type="EMBL" id="OBQ56889.1"/>
    </source>
</evidence>
<gene>
    <name evidence="1" type="ORF">SP90_02210</name>
</gene>
<comment type="caution">
    <text evidence="1">The sequence shown here is derived from an EMBL/GenBank/DDBJ whole genome shotgun (WGS) entry which is preliminary data.</text>
</comment>
<dbReference type="PATRIC" id="fig|1560234.3.peg.1329"/>
<dbReference type="Proteomes" id="UP000091979">
    <property type="component" value="Unassembled WGS sequence"/>
</dbReference>
<proteinExistence type="predicted"/>
<dbReference type="EMBL" id="JXMS01000002">
    <property type="protein sequence ID" value="OBQ56889.1"/>
    <property type="molecule type" value="Genomic_DNA"/>
</dbReference>
<dbReference type="RefSeq" id="WP_066852095.1">
    <property type="nucleotide sequence ID" value="NZ_JXMS01000002.1"/>
</dbReference>
<name>A0A1B7XN29_9BACT</name>
<sequence>MQSVSLKRNGKEDLVFTGELLVSLDDRELMGVTPNWWELKLYKTSIGKFILSSTFHINYPNRRTLHGALSFSEAAHVQHYLVNECNGPTKIADEFINRAAKRDNAFQTLLNNQKSGSAFKQPSARPVASKSL</sequence>
<evidence type="ECO:0000313" key="2">
    <source>
        <dbReference type="Proteomes" id="UP000091979"/>
    </source>
</evidence>
<keyword evidence="2" id="KW-1185">Reference proteome</keyword>